<dbReference type="PANTHER" id="PTHR35492">
    <property type="entry name" value="TRANSDUCIN/WD40 REPEAT-LIKE SUPERFAMILY PROTEIN"/>
    <property type="match status" value="1"/>
</dbReference>
<dbReference type="Proteomes" id="UP000734854">
    <property type="component" value="Unassembled WGS sequence"/>
</dbReference>
<gene>
    <name evidence="3" type="ORF">ZIOFF_020395</name>
</gene>
<feature type="region of interest" description="Disordered" evidence="1">
    <location>
        <begin position="240"/>
        <end position="273"/>
    </location>
</feature>
<proteinExistence type="predicted"/>
<accession>A0A8J5H063</accession>
<dbReference type="InterPro" id="IPR045289">
    <property type="entry name" value="At4g14310-like"/>
</dbReference>
<feature type="region of interest" description="Disordered" evidence="1">
    <location>
        <begin position="1134"/>
        <end position="1196"/>
    </location>
</feature>
<evidence type="ECO:0000313" key="3">
    <source>
        <dbReference type="EMBL" id="KAG6517018.1"/>
    </source>
</evidence>
<evidence type="ECO:0000259" key="2">
    <source>
        <dbReference type="Pfam" id="PF25465"/>
    </source>
</evidence>
<dbReference type="Pfam" id="PF25465">
    <property type="entry name" value="Beta-prop_At4g14310"/>
    <property type="match status" value="1"/>
</dbReference>
<dbReference type="PANTHER" id="PTHR35492:SF1">
    <property type="entry name" value="TRANSDUCIN_WD40 REPEAT-LIKE SUPERFAMILY PROTEIN"/>
    <property type="match status" value="1"/>
</dbReference>
<evidence type="ECO:0000313" key="4">
    <source>
        <dbReference type="Proteomes" id="UP000734854"/>
    </source>
</evidence>
<feature type="domain" description="At4g14310 8-bladed propeller" evidence="2">
    <location>
        <begin position="742"/>
        <end position="1022"/>
    </location>
</feature>
<sequence>MGKGKERSDLGRSSIRFINGLKTITFCPFSSNRSLRSRKERAADSRIRIAVAGIQMSTRLKERGGGDGTKITAPEPRGEVAVWFPVAAVKNSSIPDSFAGARCSTSYLASGKASDLVSDLCRGRLLYRVSTSKQLERVLGRDLEEEAEGCSSVGGIRVSDRFLLGKGLYDQGFKNRISVSRLQNRKHKWVVGLQEVNKDISSLGLITEILSRRIGRSEESEVRSGKEMVALDPMAVIDGGPNAKRFSNSEKQKNGALLPSKKPRSLNESLPPETSINKVFMASSLKSTGREASKGHPDQNGLMDAWYGASNPKPSNQIDEFVTHVPSNDIKKDCLILQLETSKEDGLDVNIKGIPEKACVDSVTKFEADIGVFKKANDGVKGVHVVSKYPSKLHEKLSVLEERVQNITSEILWSKEILDSNKPNDVKLILSDIQSQICGIEKVVANVYGDTTTQLSFTEVVQANGLRINDEISGDTEQTNGPIYSVKELNYDLVEAKNLPHYKLLRNRKASGILGGHSSGHNDLEQDEPRQRTVNLATKDVSLQASGSDKNSSSAEHVSKKMVSELSKGEIELTSDEILEEFDSTEKKPSAMLHEQTEERQKELLCEIGQKPSTCGWFVSEGGVLLAHHDGSCSYYDIVNYEFKAEYKPPSRVSDNLWGDCWLILAPGVDGLPGKYVVAASAGNAAESGFCSWDYYTRDVKAFCIGELTDNYPSQISSRITPGSTSNMGLRQSNSCGMIVGPQQWWCKPSGPLLISAASGQKIASAYDIRDGDLVMKWETSSPVIGMDYSSPLQWRSKGKVIIAGTEAISLWDVNAVNPQPLLSISCAGKQIYSLHVNNTDSEISVGVRRRVSYSEVEGNDGVFCCQESINVLDFRIPFGIGMKVSNHGGIGYSVFSRGDSIYVGSTGQRLCNKGCPQSLVQHYSLRKGKLITSYQLPEFNSKFLHSSLTQTWGNANNVMGIGEMGLFVFDSLQDEKSQAFCSDHGNIVYAKETICPADLYFRPTFDYSGSRILVISRDRPASWRFQSLASLLILCLPSARSCDRILHFGSPSSATGFEESDTCSSNPDTFDPTAAFDLGEEEEAAEDEEVALGLRRCGFLVTAGRCSSPAAAPPRCFRAPFLVPSDGSLDGLSLPPDDWWPRVPRTEPSRLGLSTCREDRGGAASSRVLDPLPGWGSAAEKRGQGRSRRRSRQKW</sequence>
<evidence type="ECO:0000256" key="1">
    <source>
        <dbReference type="SAM" id="MobiDB-lite"/>
    </source>
</evidence>
<name>A0A8J5H063_ZINOF</name>
<keyword evidence="4" id="KW-1185">Reference proteome</keyword>
<dbReference type="SUPFAM" id="SSF50998">
    <property type="entry name" value="Quinoprotein alcohol dehydrogenase-like"/>
    <property type="match status" value="1"/>
</dbReference>
<feature type="compositionally biased region" description="Polar residues" evidence="1">
    <location>
        <begin position="539"/>
        <end position="556"/>
    </location>
</feature>
<dbReference type="InterPro" id="IPR011047">
    <property type="entry name" value="Quinoprotein_ADH-like_sf"/>
</dbReference>
<feature type="compositionally biased region" description="Basic residues" evidence="1">
    <location>
        <begin position="1185"/>
        <end position="1196"/>
    </location>
</feature>
<comment type="caution">
    <text evidence="3">The sequence shown here is derived from an EMBL/GenBank/DDBJ whole genome shotgun (WGS) entry which is preliminary data.</text>
</comment>
<feature type="region of interest" description="Disordered" evidence="1">
    <location>
        <begin position="539"/>
        <end position="558"/>
    </location>
</feature>
<reference evidence="3 4" key="1">
    <citation type="submission" date="2020-08" db="EMBL/GenBank/DDBJ databases">
        <title>Plant Genome Project.</title>
        <authorList>
            <person name="Zhang R.-G."/>
        </authorList>
    </citation>
    <scope>NUCLEOTIDE SEQUENCE [LARGE SCALE GENOMIC DNA]</scope>
    <source>
        <tissue evidence="3">Rhizome</tissue>
    </source>
</reference>
<dbReference type="AlphaFoldDB" id="A0A8J5H063"/>
<dbReference type="InterPro" id="IPR057442">
    <property type="entry name" value="Beta-prop_At4g14310"/>
</dbReference>
<dbReference type="EMBL" id="JACMSC010000006">
    <property type="protein sequence ID" value="KAG6517018.1"/>
    <property type="molecule type" value="Genomic_DNA"/>
</dbReference>
<protein>
    <recommendedName>
        <fullName evidence="2">At4g14310 8-bladed propeller domain-containing protein</fullName>
    </recommendedName>
</protein>
<organism evidence="3 4">
    <name type="scientific">Zingiber officinale</name>
    <name type="common">Ginger</name>
    <name type="synonym">Amomum zingiber</name>
    <dbReference type="NCBI Taxonomy" id="94328"/>
    <lineage>
        <taxon>Eukaryota</taxon>
        <taxon>Viridiplantae</taxon>
        <taxon>Streptophyta</taxon>
        <taxon>Embryophyta</taxon>
        <taxon>Tracheophyta</taxon>
        <taxon>Spermatophyta</taxon>
        <taxon>Magnoliopsida</taxon>
        <taxon>Liliopsida</taxon>
        <taxon>Zingiberales</taxon>
        <taxon>Zingiberaceae</taxon>
        <taxon>Zingiber</taxon>
    </lineage>
</organism>